<dbReference type="RefSeq" id="WP_057624666.1">
    <property type="nucleotide sequence ID" value="NZ_LKHV02000001.1"/>
</dbReference>
<gene>
    <name evidence="2" type="ORF">CC99x_004330</name>
    <name evidence="1" type="ORF">CC99x_01575</name>
</gene>
<dbReference type="EMBL" id="LKHV02000001">
    <property type="protein sequence ID" value="MCS5708126.1"/>
    <property type="molecule type" value="Genomic_DNA"/>
</dbReference>
<evidence type="ECO:0000313" key="2">
    <source>
        <dbReference type="EMBL" id="MCS5708126.1"/>
    </source>
</evidence>
<organism evidence="1">
    <name type="scientific">Candidatus Berkiella cookevillensis</name>
    <dbReference type="NCBI Taxonomy" id="437022"/>
    <lineage>
        <taxon>Bacteria</taxon>
        <taxon>Pseudomonadati</taxon>
        <taxon>Pseudomonadota</taxon>
        <taxon>Gammaproteobacteria</taxon>
        <taxon>Candidatus Berkiellales</taxon>
        <taxon>Candidatus Berkiellaceae</taxon>
        <taxon>Candidatus Berkiella</taxon>
    </lineage>
</organism>
<name>A0A0Q9YCR1_9GAMM</name>
<reference evidence="1" key="1">
    <citation type="submission" date="2015-09" db="EMBL/GenBank/DDBJ databases">
        <title>Draft Genome Sequences of Two Novel Amoeba-resistant Intranuclear Bacteria, Candidatus Berkiella cookevillensis and Candidatus Berkiella aquae.</title>
        <authorList>
            <person name="Mehari Y.T."/>
            <person name="Arivett B.A."/>
            <person name="Farone A.L."/>
            <person name="Gunderson J.H."/>
            <person name="Farone M.B."/>
        </authorList>
    </citation>
    <scope>NUCLEOTIDE SEQUENCE [LARGE SCALE GENOMIC DNA]</scope>
    <source>
        <strain evidence="1">CC99</strain>
    </source>
</reference>
<protein>
    <submittedName>
        <fullName evidence="1">Uncharacterized protein</fullName>
    </submittedName>
</protein>
<dbReference type="AlphaFoldDB" id="A0A0Q9YCR1"/>
<keyword evidence="3" id="KW-1185">Reference proteome</keyword>
<reference evidence="2" key="3">
    <citation type="submission" date="2021-06" db="EMBL/GenBank/DDBJ databases">
        <title>Genomic Description and Analysis of Intracellular Bacteria, Candidatus Berkiella cookevillensis and Candidatus Berkiella aquae.</title>
        <authorList>
            <person name="Kidane D.T."/>
            <person name="Mehari Y.T."/>
            <person name="Rice F.C."/>
            <person name="Arivett B.A."/>
            <person name="Farone A.L."/>
            <person name="Berk S.G."/>
            <person name="Farone M.B."/>
        </authorList>
    </citation>
    <scope>NUCLEOTIDE SEQUENCE</scope>
    <source>
        <strain evidence="2">CC99</strain>
    </source>
</reference>
<evidence type="ECO:0000313" key="3">
    <source>
        <dbReference type="Proteomes" id="UP000051494"/>
    </source>
</evidence>
<accession>A0A0Q9YCR1</accession>
<comment type="caution">
    <text evidence="1">The sequence shown here is derived from an EMBL/GenBank/DDBJ whole genome shotgun (WGS) entry which is preliminary data.</text>
</comment>
<dbReference type="Proteomes" id="UP000051494">
    <property type="component" value="Unassembled WGS sequence"/>
</dbReference>
<evidence type="ECO:0000313" key="1">
    <source>
        <dbReference type="EMBL" id="KRG18363.1"/>
    </source>
</evidence>
<dbReference type="EMBL" id="LKHV01000007">
    <property type="protein sequence ID" value="KRG18363.1"/>
    <property type="molecule type" value="Genomic_DNA"/>
</dbReference>
<reference evidence="2" key="2">
    <citation type="journal article" date="2016" name="Genome Announc.">
        <title>Draft Genome Sequences of Two Novel Amoeba-Resistant Intranuclear Bacteria, 'Candidatus Berkiella cookevillensis' and 'Candidatus Berkiella aquae'.</title>
        <authorList>
            <person name="Mehari Y.T."/>
            <person name="Arivett B.A."/>
            <person name="Farone A.L."/>
            <person name="Gunderson J.H."/>
            <person name="Farone M.B."/>
        </authorList>
    </citation>
    <scope>NUCLEOTIDE SEQUENCE</scope>
    <source>
        <strain evidence="2">CC99</strain>
    </source>
</reference>
<sequence>MIKNLISHYNPSFESAVYKDVTLLETSDRFLPELDVLTVRDKCLIEKSEAVPEYSGMQNVRLHYIRLLQEKYGKNASQNSNSDLKSSVLSAF</sequence>
<proteinExistence type="predicted"/>